<evidence type="ECO:0000256" key="4">
    <source>
        <dbReference type="SAM" id="MobiDB-lite"/>
    </source>
</evidence>
<feature type="compositionally biased region" description="Low complexity" evidence="4">
    <location>
        <begin position="1"/>
        <end position="26"/>
    </location>
</feature>
<feature type="compositionally biased region" description="Low complexity" evidence="4">
    <location>
        <begin position="151"/>
        <end position="161"/>
    </location>
</feature>
<dbReference type="SUPFAM" id="SSF47336">
    <property type="entry name" value="ACP-like"/>
    <property type="match status" value="1"/>
</dbReference>
<dbReference type="InterPro" id="IPR001242">
    <property type="entry name" value="Condensation_dom"/>
</dbReference>
<comment type="similarity">
    <text evidence="3">Belongs to the NRP synthetase family.</text>
</comment>
<dbReference type="Pfam" id="PF00550">
    <property type="entry name" value="PP-binding"/>
    <property type="match status" value="1"/>
</dbReference>
<keyword evidence="7" id="KW-1185">Reference proteome</keyword>
<dbReference type="InterPro" id="IPR036736">
    <property type="entry name" value="ACP-like_sf"/>
</dbReference>
<protein>
    <recommendedName>
        <fullName evidence="5">Carrier domain-containing protein</fullName>
    </recommendedName>
</protein>
<evidence type="ECO:0000259" key="5">
    <source>
        <dbReference type="PROSITE" id="PS50075"/>
    </source>
</evidence>
<name>A0A8H4V4R2_9HYPO</name>
<feature type="region of interest" description="Disordered" evidence="4">
    <location>
        <begin position="150"/>
        <end position="176"/>
    </location>
</feature>
<dbReference type="PROSITE" id="PS50075">
    <property type="entry name" value="CARRIER"/>
    <property type="match status" value="1"/>
</dbReference>
<feature type="compositionally biased region" description="Basic and acidic residues" evidence="4">
    <location>
        <begin position="302"/>
        <end position="320"/>
    </location>
</feature>
<dbReference type="InterPro" id="IPR009081">
    <property type="entry name" value="PP-bd_ACP"/>
</dbReference>
<dbReference type="GO" id="GO:0003824">
    <property type="term" value="F:catalytic activity"/>
    <property type="evidence" value="ECO:0007669"/>
    <property type="project" value="InterPro"/>
</dbReference>
<feature type="compositionally biased region" description="Basic and acidic residues" evidence="4">
    <location>
        <begin position="57"/>
        <end position="66"/>
    </location>
</feature>
<evidence type="ECO:0000256" key="1">
    <source>
        <dbReference type="ARBA" id="ARBA00022450"/>
    </source>
</evidence>
<dbReference type="SUPFAM" id="SSF52777">
    <property type="entry name" value="CoA-dependent acyltransferases"/>
    <property type="match status" value="6"/>
</dbReference>
<dbReference type="Gene3D" id="3.30.300.30">
    <property type="match status" value="1"/>
</dbReference>
<feature type="compositionally biased region" description="Basic residues" evidence="4">
    <location>
        <begin position="502"/>
        <end position="512"/>
    </location>
</feature>
<reference evidence="6 7" key="1">
    <citation type="journal article" date="2020" name="Genome Biol. Evol.">
        <title>A new high-quality draft genome assembly of the Chinese cordyceps Ophiocordyceps sinensis.</title>
        <authorList>
            <person name="Shu R."/>
            <person name="Zhang J."/>
            <person name="Meng Q."/>
            <person name="Zhang H."/>
            <person name="Zhou G."/>
            <person name="Li M."/>
            <person name="Wu P."/>
            <person name="Zhao Y."/>
            <person name="Chen C."/>
            <person name="Qin Q."/>
        </authorList>
    </citation>
    <scope>NUCLEOTIDE SEQUENCE [LARGE SCALE GENOMIC DNA]</scope>
    <source>
        <strain evidence="6 7">IOZ07</strain>
    </source>
</reference>
<feature type="region of interest" description="Disordered" evidence="4">
    <location>
        <begin position="456"/>
        <end position="512"/>
    </location>
</feature>
<dbReference type="Pfam" id="PF00668">
    <property type="entry name" value="Condensation"/>
    <property type="match status" value="3"/>
</dbReference>
<feature type="compositionally biased region" description="Basic and acidic residues" evidence="4">
    <location>
        <begin position="29"/>
        <end position="39"/>
    </location>
</feature>
<feature type="domain" description="Carrier" evidence="5">
    <location>
        <begin position="1927"/>
        <end position="2003"/>
    </location>
</feature>
<dbReference type="OrthoDB" id="416786at2759"/>
<dbReference type="Gene3D" id="1.10.1200.10">
    <property type="entry name" value="ACP-like"/>
    <property type="match status" value="1"/>
</dbReference>
<sequence>MEQRLSPSPLAESDSAAAASGASCPSVRGAREASLDLARRPSSGGQSQPPDLFADLSQHKELDEYLQRPPPPVSMAMGKSPAERAVSPWLDCGTCTTSTPPPPTSRPSHRLIAASASEAKLSEEPTTPTSSRDDIFTAIDEAAALFDLVESASSSPSSSGGADKKGGIKGDSKRQRLQNLVLSTSRVGRACFVTPRAGPFEGQFVALVAAAAPPPYCRDTGLIPPAELEAGRRQVHELRTAVLEWGGDTPRPDVWIVLRSMALDGQGEPDARRLQTWVQNVPEEVQEHIMDMQLFRHRRGDMMDTPKRRGRGGARDEVHETPTLPESPAAARKESAVWIGADTGADTGVESPGNESEFFPLSLMQQLFFRTTMKRSIESAAVSGAGFRFSQSILLRVRGGGVELADIEAAIDVLACRHAMLRARFRLTGDGWAQVIAPAATRSYWFEHKYADDDDDDYDDDDEHEDAHRLDRDGDKSRGKGRPKKEDEGKSRPEKGDEGKSRPTKKKRRRRKNKALLAMMEQAQSSLNVFRGPVFAAQHMRTRSNHQLLYLVAHHLVVDVVSWRVLLDDLDSLLRHGTLASPSSPSLSMAFPRWAERQSFEGSQRVVDPVLQPALGGGGGGGSLAYWALQGRRNCYADTAQLGFSLTPDAASCLVGECNAVFRTESADILVASLLHSFRQTFPDRRVPTVWKQHHGRDAAHAHGPLDTTVGWFTTLCPLAVAAADAETDLVQLVRLVKDTRCAVLASRPGGSSAAFAATPAASSSSSSSVCSSTTSSLPTSKFSTSSSWPPSSSHPSAIPVEVMFNCVETLCQLGRDGGILEPIAAPDREFESLISDIGPRVGRIALFEVSVVIDAAGARVEFLFNAHAARRDRIAAWMDNFEHSLLEAVGRLRVMQPQLTLADAPLLDTSYDAMARLAASRLAAVGLDSVASVDSLGPVDPVQQEMLVVQAQTPDAFHVSCTYELVDAFHDGQQHQPLDRARLREAWASLVAMHASLRTIFIESISERGLFDRVILKSISPSLSFVDSSHPLQTLASLPAMELAPCQPRHRLSISTSSTQTYLRLDASQVICDPASIHTLISQLRRMYAGEAVHLLGAPSPKRHRHISSQDTTYRLEAWGISPGVAAPCLFPRLALQSKGRMQTRGFDLNISPAQVLGFCREHDLEPSILVRLSWALVLRTFVGADKISFGYLSPGREQTLPPHRLQNIGSFAAMAPCLMDLSNSNMVVIDVLRGLQALSREVAKGDSPTVAEIEHALGLAEEPLFNTCVSFQDATQALRITDRVHPEASAWQPELIASSLNANCELSLCITRLGNRLRGDITYHHLTADQALNVGNSFERALHLVLDAPARPVSDIDLFTERDYRQITTPDWDPCQTDTKVSACIHQLIIQQARRRPQAMAVSAWDGELSYQQLEASVTKLATHLVNRGIGPGVLVPLVLDKCLWSPIAMLAVLKAGGCFVALDSQDLATALSIIKQLAPPLVLVTGPAWKHVSPAVDNCVLINQSALGALPPQVSFVPHEPIPEQAACAFLSAGTTKPMGFFFTHQSLCSILSVQGPALKIGEGSRVLQLSAFNVDVALVEIFCTLLHGGCVCIPSESDRIDDLGGVIARMNVTWSYMTPVLARRLEPAQVPSLEMMCFRTRSLDRETYRSWLPKTDILVAYGAPDVCPLAISVLQVYGPDEADVISPPLMGRFLVLNPKDPKRMVPVGATGELAIDSPLVTPHTFVPGQPLMDPEFLREPQANPKWRYLRTGHVARHVDRGHVRLVTSRQDEVSVGGTAVLIKDIERQVRRCLARGVDVAVEPIITSDSMSLLGAFLDLGRGPGRKPYDLNCLGPEVKQKLFAARRAVETSLGKSIKAEKELPWQCIPAVFVPVRGLPLSVSLKVNRRKLQRMVASLTYTQLMGLADGQYTGAHTPPFVDKPLPLTKTEESMRLIWAGVLGTTVAAIRPSDSFSDAGGNKLLAARLVVSCRQGGFDISLRQVLGGATLTDVCRSTYVADSDNEDDARAGGMAAQGLPVGETGNRGLYEGLIQLVLAPQLGISRHDVLEAAEATSQQSQSIESSLYQPRGDIGCLMLDFNGPVRAKRLEAACEALTMMHPMLRTAFAIHECRAYQVAVASFRAPFRYRCCPARSLDGEADMAMQQDRRLPLRLGRPVTEFTYLEGGGGKQGKLLVRFSTAQMTEGSAAHLVQDLIRLYEDPDSVPPRPSFLQFAQASQAAARRRDSVRHWTMRLTGSRMTQVVPQPRPRGPATDRKALHETVDVEPLGDVGICFDTVLKTAWAMVLARLSGSADVVFGELVEGRRRRARLGAKVDAPSSSPSSLMVGPLENTVPVRVRFPRRRPSALHIMQLVQRECASSLAHEALGGQAIIRECTEWPGWTQFSTVVRHRCQMPTDGSATLNMDNTALTYKTMEAPARMVPDLVASSTAIGPARVALALEFSAGRMPADFASAVMDLFVGAVKALACFDTLGQMTLPSASDYESRVPRMLLEKRDVSAAGDEPLTGRLPSQHRKALHTFLTKKWMDVLCPEASGIEGGLVEASRFYDVSGTVLPAYLLAGCINVGLGRLGITGLESIHVTPGEVIAHPTVPAQMAVIARKMHDFDAISRLTRRKTVVGLSLQITGTPDVSSSSSSRPTLEAPVAGSQTSHGPRVWSRHHRGSLSRDSIRQSPKREVVIRPGDGSVERAGEPVHVSTVAAQGELRGASAPAGWGEGRRLFPSWSLRQQPGAEKK</sequence>
<evidence type="ECO:0000256" key="2">
    <source>
        <dbReference type="ARBA" id="ARBA00022553"/>
    </source>
</evidence>
<evidence type="ECO:0000313" key="6">
    <source>
        <dbReference type="EMBL" id="KAF4508129.1"/>
    </source>
</evidence>
<evidence type="ECO:0000313" key="7">
    <source>
        <dbReference type="Proteomes" id="UP000557566"/>
    </source>
</evidence>
<dbReference type="InterPro" id="IPR045851">
    <property type="entry name" value="AMP-bd_C_sf"/>
</dbReference>
<dbReference type="Pfam" id="PF00501">
    <property type="entry name" value="AMP-binding"/>
    <property type="match status" value="1"/>
</dbReference>
<feature type="region of interest" description="Disordered" evidence="4">
    <location>
        <begin position="2629"/>
        <end position="2678"/>
    </location>
</feature>
<dbReference type="SUPFAM" id="SSF56801">
    <property type="entry name" value="Acetyl-CoA synthetase-like"/>
    <property type="match status" value="1"/>
</dbReference>
<dbReference type="PANTHER" id="PTHR45398:SF1">
    <property type="entry name" value="ENZYME, PUTATIVE (JCVI)-RELATED"/>
    <property type="match status" value="1"/>
</dbReference>
<dbReference type="InterPro" id="IPR000873">
    <property type="entry name" value="AMP-dep_synth/lig_dom"/>
</dbReference>
<feature type="region of interest" description="Disordered" evidence="4">
    <location>
        <begin position="302"/>
        <end position="332"/>
    </location>
</feature>
<feature type="compositionally biased region" description="Basic and acidic residues" evidence="4">
    <location>
        <begin position="162"/>
        <end position="174"/>
    </location>
</feature>
<keyword evidence="2" id="KW-0597">Phosphoprotein</keyword>
<dbReference type="Proteomes" id="UP000557566">
    <property type="component" value="Unassembled WGS sequence"/>
</dbReference>
<feature type="region of interest" description="Disordered" evidence="4">
    <location>
        <begin position="2705"/>
        <end position="2737"/>
    </location>
</feature>
<comment type="caution">
    <text evidence="6">The sequence shown here is derived from an EMBL/GenBank/DDBJ whole genome shotgun (WGS) entry which is preliminary data.</text>
</comment>
<gene>
    <name evidence="6" type="ORF">G6O67_004548</name>
</gene>
<dbReference type="PANTHER" id="PTHR45398">
    <property type="match status" value="1"/>
</dbReference>
<dbReference type="InterPro" id="IPR023213">
    <property type="entry name" value="CAT-like_dom_sf"/>
</dbReference>
<dbReference type="Gene3D" id="3.30.559.10">
    <property type="entry name" value="Chloramphenicol acetyltransferase-like domain"/>
    <property type="match status" value="3"/>
</dbReference>
<feature type="compositionally biased region" description="Basic and acidic residues" evidence="4">
    <location>
        <begin position="465"/>
        <end position="501"/>
    </location>
</feature>
<dbReference type="EMBL" id="JAAVMX010000005">
    <property type="protein sequence ID" value="KAF4508129.1"/>
    <property type="molecule type" value="Genomic_DNA"/>
</dbReference>
<accession>A0A8H4V4R2</accession>
<organism evidence="6 7">
    <name type="scientific">Ophiocordyceps sinensis</name>
    <dbReference type="NCBI Taxonomy" id="72228"/>
    <lineage>
        <taxon>Eukaryota</taxon>
        <taxon>Fungi</taxon>
        <taxon>Dikarya</taxon>
        <taxon>Ascomycota</taxon>
        <taxon>Pezizomycotina</taxon>
        <taxon>Sordariomycetes</taxon>
        <taxon>Hypocreomycetidae</taxon>
        <taxon>Hypocreales</taxon>
        <taxon>Ophiocordycipitaceae</taxon>
        <taxon>Ophiocordyceps</taxon>
    </lineage>
</organism>
<evidence type="ECO:0000256" key="3">
    <source>
        <dbReference type="ARBA" id="ARBA00029454"/>
    </source>
</evidence>
<dbReference type="Gene3D" id="3.40.50.12780">
    <property type="entry name" value="N-terminal domain of ligase-like"/>
    <property type="match status" value="1"/>
</dbReference>
<dbReference type="InterPro" id="IPR042099">
    <property type="entry name" value="ANL_N_sf"/>
</dbReference>
<dbReference type="Gene3D" id="3.30.559.30">
    <property type="entry name" value="Nonribosomal peptide synthetase, condensation domain"/>
    <property type="match status" value="3"/>
</dbReference>
<feature type="region of interest" description="Disordered" evidence="4">
    <location>
        <begin position="1"/>
        <end position="82"/>
    </location>
</feature>
<proteinExistence type="inferred from homology"/>
<keyword evidence="1" id="KW-0596">Phosphopantetheine</keyword>